<dbReference type="EMBL" id="CP048877">
    <property type="protein sequence ID" value="QIJ72223.1"/>
    <property type="molecule type" value="Genomic_DNA"/>
</dbReference>
<accession>A0A6G7PXT9</accession>
<keyword evidence="4" id="KW-1185">Reference proteome</keyword>
<dbReference type="PROSITE" id="PS01066">
    <property type="entry name" value="UPP_SYNTHASE"/>
    <property type="match status" value="1"/>
</dbReference>
<dbReference type="PANTHER" id="PTHR10291">
    <property type="entry name" value="DEHYDRODOLICHYL DIPHOSPHATE SYNTHASE FAMILY MEMBER"/>
    <property type="match status" value="1"/>
</dbReference>
<dbReference type="Gene3D" id="3.40.1180.10">
    <property type="entry name" value="Decaprenyl diphosphate synthase-like"/>
    <property type="match status" value="1"/>
</dbReference>
<dbReference type="AlphaFoldDB" id="A0A6G7PXT9"/>
<organism evidence="3 4">
    <name type="scientific">Thermosulfuriphilus ammonigenes</name>
    <dbReference type="NCBI Taxonomy" id="1936021"/>
    <lineage>
        <taxon>Bacteria</taxon>
        <taxon>Pseudomonadati</taxon>
        <taxon>Thermodesulfobacteriota</taxon>
        <taxon>Thermodesulfobacteria</taxon>
        <taxon>Thermodesulfobacteriales</taxon>
        <taxon>Thermodesulfobacteriaceae</taxon>
        <taxon>Thermosulfuriphilus</taxon>
    </lineage>
</organism>
<feature type="binding site" evidence="2">
    <location>
        <begin position="60"/>
        <end position="62"/>
    </location>
    <ligand>
        <name>substrate</name>
    </ligand>
</feature>
<dbReference type="Proteomes" id="UP000502179">
    <property type="component" value="Chromosome"/>
</dbReference>
<comment type="cofactor">
    <cofactor evidence="2">
        <name>Mg(2+)</name>
        <dbReference type="ChEBI" id="CHEBI:18420"/>
    </cofactor>
    <text evidence="2">Binds 2 magnesium ions per subunit.</text>
</comment>
<feature type="active site" description="Proton acceptor" evidence="2">
    <location>
        <position position="63"/>
    </location>
</feature>
<feature type="binding site" evidence="2">
    <location>
        <position position="202"/>
    </location>
    <ligand>
        <name>Mg(2+)</name>
        <dbReference type="ChEBI" id="CHEBI:18420"/>
    </ligand>
</feature>
<protein>
    <recommendedName>
        <fullName evidence="2">Isoprenyl transferase</fullName>
        <ecNumber evidence="2">2.5.1.-</ecNumber>
    </recommendedName>
</protein>
<sequence>MVLKRLPQHVAIIMDGNGRWAKKRGLPRVAGHKEGLESVRAVVREARRLGIKVLTLYAFSKENWKRPRAEVAALMGLLRFYLKRELPELKRQGIKLMAIGETELLPPKAYQALSQAIEETSSAREMILNLALSYGGRAEIARAARILAEACLKGHLRPDEIDENIFANYLYTAGLPDPDLIIRTSGEMRLSNFLLYQSAYSELYITPTLWPDFREAEFMAALEEYSQRERRFGLTSEQIRCTGKE</sequence>
<evidence type="ECO:0000256" key="2">
    <source>
        <dbReference type="HAMAP-Rule" id="MF_01139"/>
    </source>
</evidence>
<keyword evidence="1 2" id="KW-0808">Transferase</keyword>
<feature type="active site" evidence="2">
    <location>
        <position position="15"/>
    </location>
</feature>
<feature type="binding site" evidence="2">
    <location>
        <position position="20"/>
    </location>
    <ligand>
        <name>substrate</name>
    </ligand>
</feature>
<dbReference type="InterPro" id="IPR036424">
    <property type="entry name" value="UPP_synth-like_sf"/>
</dbReference>
<dbReference type="HAMAP" id="MF_01139">
    <property type="entry name" value="ISPT"/>
    <property type="match status" value="1"/>
</dbReference>
<feature type="binding site" evidence="2">
    <location>
        <position position="32"/>
    </location>
    <ligand>
        <name>substrate</name>
    </ligand>
</feature>
<feature type="binding site" evidence="2">
    <location>
        <position position="183"/>
    </location>
    <ligand>
        <name>substrate</name>
    </ligand>
</feature>
<keyword evidence="2" id="KW-0460">Magnesium</keyword>
<feature type="binding site" evidence="2">
    <location>
        <position position="28"/>
    </location>
    <ligand>
        <name>substrate</name>
    </ligand>
</feature>
<dbReference type="GO" id="GO:0016094">
    <property type="term" value="P:polyprenol biosynthetic process"/>
    <property type="evidence" value="ECO:0007669"/>
    <property type="project" value="TreeGrafter"/>
</dbReference>
<dbReference type="GO" id="GO:0000287">
    <property type="term" value="F:magnesium ion binding"/>
    <property type="evidence" value="ECO:0007669"/>
    <property type="project" value="UniProtKB-UniRule"/>
</dbReference>
<dbReference type="SUPFAM" id="SSF64005">
    <property type="entry name" value="Undecaprenyl diphosphate synthase"/>
    <property type="match status" value="1"/>
</dbReference>
<feature type="binding site" evidence="2">
    <location>
        <begin position="189"/>
        <end position="191"/>
    </location>
    <ligand>
        <name>substrate</name>
    </ligand>
</feature>
<keyword evidence="2" id="KW-0479">Metal-binding</keyword>
<proteinExistence type="inferred from homology"/>
<dbReference type="GO" id="GO:0045547">
    <property type="term" value="F:ditrans,polycis-polyprenyl diphosphate synthase [(2E,6E)-farnesyl diphosphate specific] activity"/>
    <property type="evidence" value="ECO:0007669"/>
    <property type="project" value="TreeGrafter"/>
</dbReference>
<feature type="binding site" evidence="2">
    <location>
        <position position="15"/>
    </location>
    <ligand>
        <name>Mg(2+)</name>
        <dbReference type="ChEBI" id="CHEBI:18420"/>
    </ligand>
</feature>
<dbReference type="NCBIfam" id="NF011405">
    <property type="entry name" value="PRK14830.1"/>
    <property type="match status" value="1"/>
</dbReference>
<evidence type="ECO:0000256" key="1">
    <source>
        <dbReference type="ARBA" id="ARBA00022679"/>
    </source>
</evidence>
<comment type="similarity">
    <text evidence="2">Belongs to the UPP synthase family.</text>
</comment>
<dbReference type="FunFam" id="3.40.1180.10:FF:000001">
    <property type="entry name" value="(2E,6E)-farnesyl-diphosphate-specific ditrans,polycis-undecaprenyl-diphosphate synthase"/>
    <property type="match status" value="1"/>
</dbReference>
<evidence type="ECO:0000313" key="3">
    <source>
        <dbReference type="EMBL" id="QIJ72223.1"/>
    </source>
</evidence>
<name>A0A6G7PXT9_9BACT</name>
<evidence type="ECO:0000313" key="4">
    <source>
        <dbReference type="Proteomes" id="UP000502179"/>
    </source>
</evidence>
<comment type="function">
    <text evidence="2">Catalyzes the condensation of isopentenyl diphosphate (IPP) with allylic pyrophosphates generating different type of terpenoids.</text>
</comment>
<dbReference type="RefSeq" id="WP_166032441.1">
    <property type="nucleotide sequence ID" value="NZ_CP048877.1"/>
</dbReference>
<comment type="subunit">
    <text evidence="2">Homodimer.</text>
</comment>
<dbReference type="PANTHER" id="PTHR10291:SF0">
    <property type="entry name" value="DEHYDRODOLICHYL DIPHOSPHATE SYNTHASE 2"/>
    <property type="match status" value="1"/>
</dbReference>
<gene>
    <name evidence="3" type="ORF">G4V39_08040</name>
</gene>
<dbReference type="InterPro" id="IPR001441">
    <property type="entry name" value="UPP_synth-like"/>
</dbReference>
<feature type="binding site" evidence="2">
    <location>
        <position position="66"/>
    </location>
    <ligand>
        <name>substrate</name>
    </ligand>
</feature>
<dbReference type="Pfam" id="PF01255">
    <property type="entry name" value="Prenyltransf"/>
    <property type="match status" value="1"/>
</dbReference>
<feature type="binding site" evidence="2">
    <location>
        <position position="64"/>
    </location>
    <ligand>
        <name>substrate</name>
    </ligand>
</feature>
<dbReference type="NCBIfam" id="TIGR00055">
    <property type="entry name" value="uppS"/>
    <property type="match status" value="1"/>
</dbReference>
<dbReference type="KEGG" id="tav:G4V39_08040"/>
<dbReference type="EC" id="2.5.1.-" evidence="2"/>
<dbReference type="CDD" id="cd00475">
    <property type="entry name" value="Cis_IPPS"/>
    <property type="match status" value="1"/>
</dbReference>
<dbReference type="InterPro" id="IPR018520">
    <property type="entry name" value="UPP_synth-like_CS"/>
</dbReference>
<reference evidence="3 4" key="1">
    <citation type="submission" date="2020-02" db="EMBL/GenBank/DDBJ databases">
        <title>Genome analysis of Thermosulfuriphilus ammonigenes ST65T, an anaerobic thermophilic chemolithoautotrophic bacterium isolated from a deep-sea hydrothermal vent.</title>
        <authorList>
            <person name="Slobodkina G."/>
            <person name="Allioux M."/>
            <person name="Merkel A."/>
            <person name="Alain K."/>
            <person name="Jebbar M."/>
            <person name="Slobodkin A."/>
        </authorList>
    </citation>
    <scope>NUCLEOTIDE SEQUENCE [LARGE SCALE GENOMIC DNA]</scope>
    <source>
        <strain evidence="3 4">ST65</strain>
    </source>
</reference>
<feature type="binding site" evidence="2">
    <location>
        <begin position="16"/>
        <end position="19"/>
    </location>
    <ligand>
        <name>substrate</name>
    </ligand>
</feature>